<organism evidence="1 2">
    <name type="scientific">Sphaerulina musiva (strain SO2202)</name>
    <name type="common">Poplar stem canker fungus</name>
    <name type="synonym">Septoria musiva</name>
    <dbReference type="NCBI Taxonomy" id="692275"/>
    <lineage>
        <taxon>Eukaryota</taxon>
        <taxon>Fungi</taxon>
        <taxon>Dikarya</taxon>
        <taxon>Ascomycota</taxon>
        <taxon>Pezizomycotina</taxon>
        <taxon>Dothideomycetes</taxon>
        <taxon>Dothideomycetidae</taxon>
        <taxon>Mycosphaerellales</taxon>
        <taxon>Mycosphaerellaceae</taxon>
        <taxon>Sphaerulina</taxon>
    </lineage>
</organism>
<dbReference type="EMBL" id="KB456265">
    <property type="protein sequence ID" value="EMF11982.1"/>
    <property type="molecule type" value="Genomic_DNA"/>
</dbReference>
<reference evidence="1 2" key="1">
    <citation type="journal article" date="2012" name="PLoS Pathog.">
        <title>Diverse lifestyles and strategies of plant pathogenesis encoded in the genomes of eighteen Dothideomycetes fungi.</title>
        <authorList>
            <person name="Ohm R.A."/>
            <person name="Feau N."/>
            <person name="Henrissat B."/>
            <person name="Schoch C.L."/>
            <person name="Horwitz B.A."/>
            <person name="Barry K.W."/>
            <person name="Condon B.J."/>
            <person name="Copeland A.C."/>
            <person name="Dhillon B."/>
            <person name="Glaser F."/>
            <person name="Hesse C.N."/>
            <person name="Kosti I."/>
            <person name="LaButti K."/>
            <person name="Lindquist E.A."/>
            <person name="Lucas S."/>
            <person name="Salamov A.A."/>
            <person name="Bradshaw R.E."/>
            <person name="Ciuffetti L."/>
            <person name="Hamelin R.C."/>
            <person name="Kema G.H.J."/>
            <person name="Lawrence C."/>
            <person name="Scott J.A."/>
            <person name="Spatafora J.W."/>
            <person name="Turgeon B.G."/>
            <person name="de Wit P.J.G.M."/>
            <person name="Zhong S."/>
            <person name="Goodwin S.B."/>
            <person name="Grigoriev I.V."/>
        </authorList>
    </citation>
    <scope>NUCLEOTIDE SEQUENCE [LARGE SCALE GENOMIC DNA]</scope>
    <source>
        <strain evidence="1 2">SO2202</strain>
    </source>
</reference>
<evidence type="ECO:0000313" key="2">
    <source>
        <dbReference type="Proteomes" id="UP000016931"/>
    </source>
</evidence>
<dbReference type="GeneID" id="27899196"/>
<proteinExistence type="predicted"/>
<name>N1QFI7_SPHMS</name>
<dbReference type="HOGENOM" id="CLU_2639678_0_0_1"/>
<dbReference type="Proteomes" id="UP000016931">
    <property type="component" value="Unassembled WGS sequence"/>
</dbReference>
<dbReference type="AlphaFoldDB" id="N1QFI7"/>
<sequence length="77" mass="8289">MGAAGLGPRHVLRSMVSSFVDSHGLIKPYWGSKRIRHAAMGSGPPACGTPGLLRQATMLDLLHQIVGVVILREVRME</sequence>
<dbReference type="RefSeq" id="XP_016760103.1">
    <property type="nucleotide sequence ID" value="XM_016902059.1"/>
</dbReference>
<gene>
    <name evidence="1" type="ORF">SEPMUDRAFT_126348</name>
</gene>
<protein>
    <submittedName>
        <fullName evidence="1">Uncharacterized protein</fullName>
    </submittedName>
</protein>
<keyword evidence="2" id="KW-1185">Reference proteome</keyword>
<evidence type="ECO:0000313" key="1">
    <source>
        <dbReference type="EMBL" id="EMF11982.1"/>
    </source>
</evidence>
<accession>N1QFI7</accession>